<sequence>MKTPNTETSSEASESIIKHLKQEAYVQLDSNASAAFSVTVADTSSVVEDTPEAGKVVEDFVHMMGYT</sequence>
<gene>
    <name evidence="1" type="ORF">V6N12_043502</name>
</gene>
<dbReference type="EMBL" id="JBBPBM010000028">
    <property type="protein sequence ID" value="KAK8537336.1"/>
    <property type="molecule type" value="Genomic_DNA"/>
</dbReference>
<accession>A0ABR2DHH6</accession>
<evidence type="ECO:0000313" key="2">
    <source>
        <dbReference type="Proteomes" id="UP001472677"/>
    </source>
</evidence>
<name>A0ABR2DHH6_9ROSI</name>
<protein>
    <submittedName>
        <fullName evidence="1">Uncharacterized protein</fullName>
    </submittedName>
</protein>
<evidence type="ECO:0000313" key="1">
    <source>
        <dbReference type="EMBL" id="KAK8537336.1"/>
    </source>
</evidence>
<keyword evidence="2" id="KW-1185">Reference proteome</keyword>
<comment type="caution">
    <text evidence="1">The sequence shown here is derived from an EMBL/GenBank/DDBJ whole genome shotgun (WGS) entry which is preliminary data.</text>
</comment>
<dbReference type="Proteomes" id="UP001472677">
    <property type="component" value="Unassembled WGS sequence"/>
</dbReference>
<proteinExistence type="predicted"/>
<organism evidence="1 2">
    <name type="scientific">Hibiscus sabdariffa</name>
    <name type="common">roselle</name>
    <dbReference type="NCBI Taxonomy" id="183260"/>
    <lineage>
        <taxon>Eukaryota</taxon>
        <taxon>Viridiplantae</taxon>
        <taxon>Streptophyta</taxon>
        <taxon>Embryophyta</taxon>
        <taxon>Tracheophyta</taxon>
        <taxon>Spermatophyta</taxon>
        <taxon>Magnoliopsida</taxon>
        <taxon>eudicotyledons</taxon>
        <taxon>Gunneridae</taxon>
        <taxon>Pentapetalae</taxon>
        <taxon>rosids</taxon>
        <taxon>malvids</taxon>
        <taxon>Malvales</taxon>
        <taxon>Malvaceae</taxon>
        <taxon>Malvoideae</taxon>
        <taxon>Hibiscus</taxon>
    </lineage>
</organism>
<reference evidence="1 2" key="1">
    <citation type="journal article" date="2024" name="G3 (Bethesda)">
        <title>Genome assembly of Hibiscus sabdariffa L. provides insights into metabolisms of medicinal natural products.</title>
        <authorList>
            <person name="Kim T."/>
        </authorList>
    </citation>
    <scope>NUCLEOTIDE SEQUENCE [LARGE SCALE GENOMIC DNA]</scope>
    <source>
        <strain evidence="1">TK-2024</strain>
        <tissue evidence="1">Old leaves</tissue>
    </source>
</reference>